<gene>
    <name evidence="2" type="ORF">OBE_16234</name>
</gene>
<accession>K1RYH9</accession>
<comment type="caution">
    <text evidence="2">The sequence shown here is derived from an EMBL/GenBank/DDBJ whole genome shotgun (WGS) entry which is preliminary data.</text>
</comment>
<keyword evidence="1" id="KW-1133">Transmembrane helix</keyword>
<dbReference type="AlphaFoldDB" id="K1RYH9"/>
<feature type="transmembrane region" description="Helical" evidence="1">
    <location>
        <begin position="61"/>
        <end position="83"/>
    </location>
</feature>
<dbReference type="EMBL" id="AJWZ01011103">
    <property type="protein sequence ID" value="EKC46480.1"/>
    <property type="molecule type" value="Genomic_DNA"/>
</dbReference>
<proteinExistence type="predicted"/>
<keyword evidence="1" id="KW-0472">Membrane</keyword>
<organism evidence="2">
    <name type="scientific">human gut metagenome</name>
    <dbReference type="NCBI Taxonomy" id="408170"/>
    <lineage>
        <taxon>unclassified sequences</taxon>
        <taxon>metagenomes</taxon>
        <taxon>organismal metagenomes</taxon>
    </lineage>
</organism>
<evidence type="ECO:0000256" key="1">
    <source>
        <dbReference type="SAM" id="Phobius"/>
    </source>
</evidence>
<feature type="transmembrane region" description="Helical" evidence="1">
    <location>
        <begin position="130"/>
        <end position="153"/>
    </location>
</feature>
<feature type="transmembrane region" description="Helical" evidence="1">
    <location>
        <begin position="89"/>
        <end position="109"/>
    </location>
</feature>
<protein>
    <submittedName>
        <fullName evidence="2">Membrane protein containing DUF1113</fullName>
    </submittedName>
</protein>
<dbReference type="Pfam" id="PF06541">
    <property type="entry name" value="ABC_trans_CmpB"/>
    <property type="match status" value="1"/>
</dbReference>
<feature type="transmembrane region" description="Helical" evidence="1">
    <location>
        <begin position="20"/>
        <end position="41"/>
    </location>
</feature>
<evidence type="ECO:0000313" key="2">
    <source>
        <dbReference type="EMBL" id="EKC46480.1"/>
    </source>
</evidence>
<reference evidence="2" key="1">
    <citation type="journal article" date="2013" name="Environ. Microbiol.">
        <title>Microbiota from the distal guts of lean and obese adolescents exhibit partial functional redundancy besides clear differences in community structure.</title>
        <authorList>
            <person name="Ferrer M."/>
            <person name="Ruiz A."/>
            <person name="Lanza F."/>
            <person name="Haange S.B."/>
            <person name="Oberbach A."/>
            <person name="Till H."/>
            <person name="Bargiela R."/>
            <person name="Campoy C."/>
            <person name="Segura M.T."/>
            <person name="Richter M."/>
            <person name="von Bergen M."/>
            <person name="Seifert J."/>
            <person name="Suarez A."/>
        </authorList>
    </citation>
    <scope>NUCLEOTIDE SEQUENCE</scope>
</reference>
<feature type="transmembrane region" description="Helical" evidence="1">
    <location>
        <begin position="165"/>
        <end position="190"/>
    </location>
</feature>
<dbReference type="InterPro" id="IPR010540">
    <property type="entry name" value="CmpB_TMEM229"/>
</dbReference>
<sequence>MIFFDYMIIYIIGGISMYNVVYKVMYLFMFFFIASMIGYIAEVTCCSIKDKKIVWNRGFLIGPYIPIYGVGCIATLILLRKYFSDPITLFFLTIIVCSALEYFTSWIMEKLFKVRWWDYSEYRFNVDGRICLLNSILFGFAGLIVVYFIYPFIRGLLDKVPHTVLIVVGLICLVIFLTDLVVTFATLISVRKTLADFKGKDATEIAREEVIKKIKKKSYLFNRLLKAFPKTDKFNKKEFIEFKKTVQNIRKKLKIKQMNIKIQLLEKFKK</sequence>
<name>K1RYH9_9ZZZZ</name>
<keyword evidence="1" id="KW-0812">Transmembrane</keyword>